<sequence length="102" mass="11540">MHEKGRHSLQQGDIPCSVLATVHLYSLSFTKYERKVSDVFHINKYWARATANECCECKMLRILERELEDSEIAGMEAVDTSASPGRRLAGVHCERLQVSGDE</sequence>
<protein>
    <submittedName>
        <fullName evidence="1">Uncharacterized protein</fullName>
    </submittedName>
</protein>
<evidence type="ECO:0000313" key="2">
    <source>
        <dbReference type="Proteomes" id="UP000030744"/>
    </source>
</evidence>
<reference evidence="1" key="1">
    <citation type="submission" date="2013-10" db="EMBL/GenBank/DDBJ databases">
        <title>Genomic analysis of the causative agents of coccidiosis in chickens.</title>
        <authorList>
            <person name="Reid A.J."/>
            <person name="Blake D."/>
            <person name="Billington K."/>
            <person name="Browne H."/>
            <person name="Dunn M."/>
            <person name="Hung S."/>
            <person name="Kawahara F."/>
            <person name="Miranda-Saavedra D."/>
            <person name="Mourier T."/>
            <person name="Nagra H."/>
            <person name="Otto T.D."/>
            <person name="Rawlings N."/>
            <person name="Sanchez A."/>
            <person name="Sanders M."/>
            <person name="Subramaniam C."/>
            <person name="Tay Y."/>
            <person name="Dear P."/>
            <person name="Doerig C."/>
            <person name="Gruber A."/>
            <person name="Parkinson J."/>
            <person name="Shirley M."/>
            <person name="Wan K.L."/>
            <person name="Berriman M."/>
            <person name="Tomley F."/>
            <person name="Pain A."/>
        </authorList>
    </citation>
    <scope>NUCLEOTIDE SEQUENCE [LARGE SCALE GENOMIC DNA]</scope>
    <source>
        <strain evidence="1">Houghton</strain>
    </source>
</reference>
<reference evidence="1" key="2">
    <citation type="submission" date="2013-10" db="EMBL/GenBank/DDBJ databases">
        <authorList>
            <person name="Aslett M."/>
        </authorList>
    </citation>
    <scope>NUCLEOTIDE SEQUENCE [LARGE SCALE GENOMIC DNA]</scope>
    <source>
        <strain evidence="1">Houghton</strain>
    </source>
</reference>
<name>U6JTN4_9EIME</name>
<dbReference type="EMBL" id="HG681557">
    <property type="protein sequence ID" value="CDJ28789.1"/>
    <property type="molecule type" value="Genomic_DNA"/>
</dbReference>
<dbReference type="Proteomes" id="UP000030744">
    <property type="component" value="Unassembled WGS sequence"/>
</dbReference>
<gene>
    <name evidence="1" type="ORF">EMH_0043990</name>
</gene>
<keyword evidence="2" id="KW-1185">Reference proteome</keyword>
<accession>U6JTN4</accession>
<dbReference type="VEuPathDB" id="ToxoDB:EMH_0043990"/>
<dbReference type="AlphaFoldDB" id="U6JTN4"/>
<evidence type="ECO:0000313" key="1">
    <source>
        <dbReference type="EMBL" id="CDJ28789.1"/>
    </source>
</evidence>
<proteinExistence type="predicted"/>
<organism evidence="1 2">
    <name type="scientific">Eimeria mitis</name>
    <dbReference type="NCBI Taxonomy" id="44415"/>
    <lineage>
        <taxon>Eukaryota</taxon>
        <taxon>Sar</taxon>
        <taxon>Alveolata</taxon>
        <taxon>Apicomplexa</taxon>
        <taxon>Conoidasida</taxon>
        <taxon>Coccidia</taxon>
        <taxon>Eucoccidiorida</taxon>
        <taxon>Eimeriorina</taxon>
        <taxon>Eimeriidae</taxon>
        <taxon>Eimeria</taxon>
    </lineage>
</organism>